<protein>
    <submittedName>
        <fullName evidence="1">Uncharacterized protein</fullName>
    </submittedName>
</protein>
<reference evidence="1" key="1">
    <citation type="submission" date="2014-05" db="EMBL/GenBank/DDBJ databases">
        <authorList>
            <person name="Chronopoulou M."/>
        </authorList>
    </citation>
    <scope>NUCLEOTIDE SEQUENCE</scope>
    <source>
        <tissue evidence="1">Whole organism</tissue>
    </source>
</reference>
<dbReference type="EMBL" id="HACA01004129">
    <property type="protein sequence ID" value="CDW21490.1"/>
    <property type="molecule type" value="Transcribed_RNA"/>
</dbReference>
<dbReference type="AlphaFoldDB" id="A0A0K2T6S0"/>
<dbReference type="Gene3D" id="3.30.420.10">
    <property type="entry name" value="Ribonuclease H-like superfamily/Ribonuclease H"/>
    <property type="match status" value="1"/>
</dbReference>
<name>A0A0K2T6S0_LEPSM</name>
<dbReference type="InterPro" id="IPR036397">
    <property type="entry name" value="RNaseH_sf"/>
</dbReference>
<organism evidence="1">
    <name type="scientific">Lepeophtheirus salmonis</name>
    <name type="common">Salmon louse</name>
    <name type="synonym">Caligus salmonis</name>
    <dbReference type="NCBI Taxonomy" id="72036"/>
    <lineage>
        <taxon>Eukaryota</taxon>
        <taxon>Metazoa</taxon>
        <taxon>Ecdysozoa</taxon>
        <taxon>Arthropoda</taxon>
        <taxon>Crustacea</taxon>
        <taxon>Multicrustacea</taxon>
        <taxon>Hexanauplia</taxon>
        <taxon>Copepoda</taxon>
        <taxon>Siphonostomatoida</taxon>
        <taxon>Caligidae</taxon>
        <taxon>Lepeophtheirus</taxon>
    </lineage>
</organism>
<dbReference type="GO" id="GO:0003676">
    <property type="term" value="F:nucleic acid binding"/>
    <property type="evidence" value="ECO:0007669"/>
    <property type="project" value="InterPro"/>
</dbReference>
<accession>A0A0K2T6S0</accession>
<dbReference type="PANTHER" id="PTHR47331">
    <property type="entry name" value="PHD-TYPE DOMAIN-CONTAINING PROTEIN"/>
    <property type="match status" value="1"/>
</dbReference>
<sequence>MIYVVEEKDCHQKKFFSAFRRFVTLRGVRAGEMYSDEVKNLVGAHKKIKKICDNWSESIKNKTVRNKDLEWKWNCPLASHMNVAVESLIKSIRKASNGIMDYKSVMLTPDEWSTILYKITYMVNSRPLFPINSANPSDKADFITPNSLLYGEGIIVDQLDEAESS</sequence>
<evidence type="ECO:0000313" key="1">
    <source>
        <dbReference type="EMBL" id="CDW21490.1"/>
    </source>
</evidence>
<proteinExistence type="predicted"/>